<name>A0A7Y0S5G9_VIBPH</name>
<reference evidence="1 2" key="1">
    <citation type="submission" date="2020-04" db="EMBL/GenBank/DDBJ databases">
        <title>Whole-genome sequencing of Vibrio spp. from China reveals different genetic environments of blaCTX-M-14 among diverse lineages.</title>
        <authorList>
            <person name="Zheng Z."/>
            <person name="Ye L."/>
            <person name="Chen S."/>
        </authorList>
    </citation>
    <scope>NUCLEOTIDE SEQUENCE [LARGE SCALE GENOMIC DNA]</scope>
    <source>
        <strain evidence="1 2">Vb0574</strain>
    </source>
</reference>
<comment type="caution">
    <text evidence="1">The sequence shown here is derived from an EMBL/GenBank/DDBJ whole genome shotgun (WGS) entry which is preliminary data.</text>
</comment>
<dbReference type="AlphaFoldDB" id="A0A7Y0S5G9"/>
<evidence type="ECO:0000313" key="2">
    <source>
        <dbReference type="Proteomes" id="UP000555836"/>
    </source>
</evidence>
<sequence length="78" mass="8562">TVEEVVVLMDIEGARLKDILEVNSLSEGAAKLGYSLMHDESGQLVEHMKSYLAGLHKILNGLPKDAPQKKYTKVANLL</sequence>
<dbReference type="EMBL" id="JABCLD010001441">
    <property type="protein sequence ID" value="NMU26751.1"/>
    <property type="molecule type" value="Genomic_DNA"/>
</dbReference>
<proteinExistence type="predicted"/>
<organism evidence="1 2">
    <name type="scientific">Vibrio parahaemolyticus</name>
    <dbReference type="NCBI Taxonomy" id="670"/>
    <lineage>
        <taxon>Bacteria</taxon>
        <taxon>Pseudomonadati</taxon>
        <taxon>Pseudomonadota</taxon>
        <taxon>Gammaproteobacteria</taxon>
        <taxon>Vibrionales</taxon>
        <taxon>Vibrionaceae</taxon>
        <taxon>Vibrio</taxon>
    </lineage>
</organism>
<accession>A0A7Y0S5G9</accession>
<feature type="non-terminal residue" evidence="1">
    <location>
        <position position="78"/>
    </location>
</feature>
<protein>
    <submittedName>
        <fullName evidence="1">Uncharacterized protein</fullName>
    </submittedName>
</protein>
<gene>
    <name evidence="1" type="ORF">HKB21_14095</name>
</gene>
<feature type="non-terminal residue" evidence="1">
    <location>
        <position position="1"/>
    </location>
</feature>
<dbReference type="Proteomes" id="UP000555836">
    <property type="component" value="Unassembled WGS sequence"/>
</dbReference>
<evidence type="ECO:0000313" key="1">
    <source>
        <dbReference type="EMBL" id="NMU26751.1"/>
    </source>
</evidence>